<protein>
    <submittedName>
        <fullName evidence="1">CHRD domain-containing protein</fullName>
    </submittedName>
</protein>
<reference evidence="1 2" key="1">
    <citation type="submission" date="2017-09" db="EMBL/GenBank/DDBJ databases">
        <title>Large-scale bioinformatics analysis of Bacillus genomes uncovers conserved roles of natural products in bacterial physiology.</title>
        <authorList>
            <consortium name="Agbiome Team Llc"/>
            <person name="Bleich R.M."/>
            <person name="Grubbs K.J."/>
            <person name="Santa Maria K.C."/>
            <person name="Allen S.E."/>
            <person name="Farag S."/>
            <person name="Shank E.A."/>
            <person name="Bowers A."/>
        </authorList>
    </citation>
    <scope>NUCLEOTIDE SEQUENCE [LARGE SCALE GENOMIC DNA]</scope>
    <source>
        <strain evidence="1 2">AFS009893</strain>
    </source>
</reference>
<dbReference type="SMART" id="SM00754">
    <property type="entry name" value="CHRD"/>
    <property type="match status" value="1"/>
</dbReference>
<dbReference type="EMBL" id="NUDP01000036">
    <property type="protein sequence ID" value="PEM70109.1"/>
    <property type="molecule type" value="Genomic_DNA"/>
</dbReference>
<dbReference type="Pfam" id="PF07452">
    <property type="entry name" value="CHRD"/>
    <property type="match status" value="1"/>
</dbReference>
<comment type="caution">
    <text evidence="1">The sequence shown here is derived from an EMBL/GenBank/DDBJ whole genome shotgun (WGS) entry which is preliminary data.</text>
</comment>
<proteinExistence type="predicted"/>
<accession>A0A2C3VIR3</accession>
<organism evidence="1 2">
    <name type="scientific">Bacillus pseudomycoides</name>
    <dbReference type="NCBI Taxonomy" id="64104"/>
    <lineage>
        <taxon>Bacteria</taxon>
        <taxon>Bacillati</taxon>
        <taxon>Bacillota</taxon>
        <taxon>Bacilli</taxon>
        <taxon>Bacillales</taxon>
        <taxon>Bacillaceae</taxon>
        <taxon>Bacillus</taxon>
        <taxon>Bacillus cereus group</taxon>
    </lineage>
</organism>
<gene>
    <name evidence="1" type="ORF">CN613_09450</name>
</gene>
<dbReference type="AlphaFoldDB" id="A0A2C3VIR3"/>
<dbReference type="PROSITE" id="PS50933">
    <property type="entry name" value="CHRD"/>
    <property type="match status" value="1"/>
</dbReference>
<dbReference type="InterPro" id="IPR010895">
    <property type="entry name" value="CHRD"/>
</dbReference>
<evidence type="ECO:0000313" key="2">
    <source>
        <dbReference type="Proteomes" id="UP000219775"/>
    </source>
</evidence>
<name>A0A2C3VIR3_9BACI</name>
<sequence>MNKIHYLMNREVNYTLSKCFLTRLTGREEVPLEKTDTCGLVLFRFNNDFTGLRFKLVLNDIEKLTAAHIHLGMRGENGQVVAFLFGPVTSGISVNRGVVTGIIVESDLTGPLQGMSLLDLARKMEIGNSYVNAHTENHPNGEIRGQIKRF</sequence>
<evidence type="ECO:0000313" key="1">
    <source>
        <dbReference type="EMBL" id="PEM70109.1"/>
    </source>
</evidence>
<dbReference type="Proteomes" id="UP000219775">
    <property type="component" value="Unassembled WGS sequence"/>
</dbReference>
<dbReference type="RefSeq" id="WP_097848482.1">
    <property type="nucleotide sequence ID" value="NZ_NUBH01000089.1"/>
</dbReference>